<dbReference type="Proteomes" id="UP000095286">
    <property type="component" value="Unplaced"/>
</dbReference>
<dbReference type="WBParaSite" id="RSKR_0001162100.1">
    <property type="protein sequence ID" value="RSKR_0001162100.1"/>
    <property type="gene ID" value="RSKR_0001162100"/>
</dbReference>
<evidence type="ECO:0000313" key="2">
    <source>
        <dbReference type="WBParaSite" id="RSKR_0001162100.1"/>
    </source>
</evidence>
<evidence type="ECO:0000313" key="1">
    <source>
        <dbReference type="Proteomes" id="UP000095286"/>
    </source>
</evidence>
<sequence length="125" mass="14111">MDLHAPLDFDIEGALKPIGKAIRALADTVKNKKEEDLNDDEKKAVNQVVYCKKINATRGKELTGKAQQDDKLISKDWDKDNLAGIKKRDIKNASQNKRPRLSDISLKAKHDAKLKIQKAKLNHNE</sequence>
<organism evidence="1 2">
    <name type="scientific">Rhabditophanes sp. KR3021</name>
    <dbReference type="NCBI Taxonomy" id="114890"/>
    <lineage>
        <taxon>Eukaryota</taxon>
        <taxon>Metazoa</taxon>
        <taxon>Ecdysozoa</taxon>
        <taxon>Nematoda</taxon>
        <taxon>Chromadorea</taxon>
        <taxon>Rhabditida</taxon>
        <taxon>Tylenchina</taxon>
        <taxon>Panagrolaimomorpha</taxon>
        <taxon>Strongyloidoidea</taxon>
        <taxon>Alloionematidae</taxon>
        <taxon>Rhabditophanes</taxon>
    </lineage>
</organism>
<protein>
    <submittedName>
        <fullName evidence="2">RRP15-like protein</fullName>
    </submittedName>
</protein>
<accession>A0AC35UHG2</accession>
<proteinExistence type="predicted"/>
<reference evidence="2" key="1">
    <citation type="submission" date="2016-11" db="UniProtKB">
        <authorList>
            <consortium name="WormBaseParasite"/>
        </authorList>
    </citation>
    <scope>IDENTIFICATION</scope>
    <source>
        <strain evidence="2">KR3021</strain>
    </source>
</reference>
<name>A0AC35UHG2_9BILA</name>